<evidence type="ECO:0000313" key="9">
    <source>
        <dbReference type="EMBL" id="CFE52388.1"/>
    </source>
</evidence>
<dbReference type="EC" id="3.5.1.2" evidence="8"/>
<dbReference type="NCBIfam" id="NF002957">
    <property type="entry name" value="PRK03619.1"/>
    <property type="match status" value="1"/>
</dbReference>
<dbReference type="Gene3D" id="3.40.50.880">
    <property type="match status" value="1"/>
</dbReference>
<evidence type="ECO:0000256" key="4">
    <source>
        <dbReference type="ARBA" id="ARBA00022755"/>
    </source>
</evidence>
<dbReference type="EMBL" id="CHKL01000188">
    <property type="protein sequence ID" value="COW23610.1"/>
    <property type="molecule type" value="Genomic_DNA"/>
</dbReference>
<dbReference type="GO" id="GO:0005737">
    <property type="term" value="C:cytoplasm"/>
    <property type="evidence" value="ECO:0007669"/>
    <property type="project" value="UniProtKB-SubCell"/>
</dbReference>
<dbReference type="InterPro" id="IPR010075">
    <property type="entry name" value="PRibForGlyAmidine_synth_PurQ"/>
</dbReference>
<comment type="function">
    <text evidence="8">Part of the phosphoribosylformylglycinamidine synthase complex involved in the purines biosynthetic pathway. Catalyzes the ATP-dependent conversion of formylglycinamide ribonucleotide (FGAR) and glutamine to yield formylglycinamidine ribonucleotide (FGAM) and glutamate. The FGAM synthase complex is composed of three subunits. PurQ produces an ammonia molecule by converting glutamine to glutamate. PurL transfers the ammonia molecule to FGAR to form FGAM in an ATP-dependent manner. PurS interacts with PurQ and PurL and is thought to assist in the transfer of the ammonia molecule from PurQ to PurL.</text>
</comment>
<dbReference type="FunFam" id="3.40.50.880:FF:000019">
    <property type="entry name" value="Phosphoribosylformylglycinamidine synthase subunit PurQ"/>
    <property type="match status" value="1"/>
</dbReference>
<keyword evidence="7 8" id="KW-0315">Glutamine amidotransferase</keyword>
<comment type="catalytic activity">
    <reaction evidence="8">
        <text>N(2)-formyl-N(1)-(5-phospho-beta-D-ribosyl)glycinamide + L-glutamine + ATP + H2O = 2-formamido-N(1)-(5-O-phospho-beta-D-ribosyl)acetamidine + L-glutamate + ADP + phosphate + H(+)</text>
        <dbReference type="Rhea" id="RHEA:17129"/>
        <dbReference type="ChEBI" id="CHEBI:15377"/>
        <dbReference type="ChEBI" id="CHEBI:15378"/>
        <dbReference type="ChEBI" id="CHEBI:29985"/>
        <dbReference type="ChEBI" id="CHEBI:30616"/>
        <dbReference type="ChEBI" id="CHEBI:43474"/>
        <dbReference type="ChEBI" id="CHEBI:58359"/>
        <dbReference type="ChEBI" id="CHEBI:147286"/>
        <dbReference type="ChEBI" id="CHEBI:147287"/>
        <dbReference type="ChEBI" id="CHEBI:456216"/>
        <dbReference type="EC" id="6.3.5.3"/>
    </reaction>
</comment>
<evidence type="ECO:0000313" key="15">
    <source>
        <dbReference type="EMBL" id="COW23610.1"/>
    </source>
</evidence>
<dbReference type="SMART" id="SM01211">
    <property type="entry name" value="GATase_5"/>
    <property type="match status" value="1"/>
</dbReference>
<dbReference type="Proteomes" id="UP000050139">
    <property type="component" value="Unassembled WGS sequence"/>
</dbReference>
<dbReference type="EMBL" id="CFOH01000318">
    <property type="protein sequence ID" value="CFE52388.1"/>
    <property type="molecule type" value="Genomic_DNA"/>
</dbReference>
<dbReference type="STRING" id="115862.BBG46_04280"/>
<evidence type="ECO:0000256" key="1">
    <source>
        <dbReference type="ARBA" id="ARBA00022490"/>
    </source>
</evidence>
<accession>A0A045IWX9</accession>
<dbReference type="EMBL" id="LWDQ01000001">
    <property type="protein sequence ID" value="OMH58683.1"/>
    <property type="molecule type" value="Genomic_DNA"/>
</dbReference>
<evidence type="ECO:0000313" key="14">
    <source>
        <dbReference type="EMBL" id="COU83543.1"/>
    </source>
</evidence>
<dbReference type="CDD" id="cd01740">
    <property type="entry name" value="GATase1_FGAR_AT"/>
    <property type="match status" value="1"/>
</dbReference>
<dbReference type="RefSeq" id="WP_003403995.1">
    <property type="nucleotide sequence ID" value="NZ_AP017901.1"/>
</dbReference>
<evidence type="ECO:0000313" key="32">
    <source>
        <dbReference type="Proteomes" id="UP000256381"/>
    </source>
</evidence>
<dbReference type="Proteomes" id="UP000039217">
    <property type="component" value="Unassembled WGS sequence"/>
</dbReference>
<comment type="subunit">
    <text evidence="8">Part of the FGAM synthase complex composed of 1 PurL, 1 PurQ and 2 PurS subunits.</text>
</comment>
<comment type="subcellular location">
    <subcellularLocation>
        <location evidence="8">Cytoplasm</location>
    </subcellularLocation>
</comment>
<reference evidence="20" key="7">
    <citation type="submission" date="2018-07" db="EMBL/GenBank/DDBJ databases">
        <authorList>
            <person name="Shah S."/>
            <person name="Brown T."/>
            <person name="Auld S."/>
            <person name="Bratton K."/>
            <person name="Narechania A."/>
            <person name="Mathema B."/>
            <person name="Gandhi N."/>
        </authorList>
    </citation>
    <scope>NUCLEOTIDE SEQUENCE</scope>
    <source>
        <strain evidence="20">32301_S10</strain>
    </source>
</reference>
<dbReference type="PANTHER" id="PTHR47552">
    <property type="entry name" value="PHOSPHORIBOSYLFORMYLGLYCINAMIDINE SYNTHASE SUBUNIT PURQ"/>
    <property type="match status" value="1"/>
</dbReference>
<evidence type="ECO:0000313" key="24">
    <source>
        <dbReference type="Proteomes" id="UP000044938"/>
    </source>
</evidence>
<feature type="active site" description="Nucleophile" evidence="8">
    <location>
        <position position="87"/>
    </location>
</feature>
<feature type="active site" evidence="8">
    <location>
        <position position="197"/>
    </location>
</feature>
<comment type="pathway">
    <text evidence="8">Purine metabolism; IMP biosynthesis via de novo pathway; 5-amino-1-(5-phospho-D-ribosyl)imidazole from N(2)-formyl-N(1)-(5-phospho-D-ribosyl)glycinamide: step 1/2.</text>
</comment>
<evidence type="ECO:0000256" key="8">
    <source>
        <dbReference type="HAMAP-Rule" id="MF_00421"/>
    </source>
</evidence>
<reference evidence="18 34" key="9">
    <citation type="submission" date="2021-03" db="EMBL/GenBank/DDBJ databases">
        <title>Whole Genome Sequencing of Mycobacterium tuberculosis clinical isolates from Arunachal Pradesh, India.</title>
        <authorList>
            <person name="Singh S."/>
            <person name="Mudliar S.R."/>
            <person name="Kulsum U."/>
            <person name="Rufai S.B."/>
            <person name="Singh P.K."/>
            <person name="Umpo M."/>
            <person name="Nyori M."/>
        </authorList>
    </citation>
    <scope>NUCLEOTIDE SEQUENCE [LARGE SCALE GENOMIC DNA]</scope>
    <source>
        <strain evidence="18 34">OMICS/BPL/0142/20/SP</strain>
    </source>
</reference>
<organism evidence="17 22">
    <name type="scientific">Mycobacterium tuberculosis</name>
    <dbReference type="NCBI Taxonomy" id="1773"/>
    <lineage>
        <taxon>Bacteria</taxon>
        <taxon>Bacillati</taxon>
        <taxon>Actinomycetota</taxon>
        <taxon>Actinomycetes</taxon>
        <taxon>Mycobacteriales</taxon>
        <taxon>Mycobacteriaceae</taxon>
        <taxon>Mycobacterium</taxon>
        <taxon>Mycobacterium tuberculosis complex</taxon>
    </lineage>
</organism>
<evidence type="ECO:0000313" key="23">
    <source>
        <dbReference type="Proteomes" id="UP000039217"/>
    </source>
</evidence>
<dbReference type="EMBL" id="CSAE01000700">
    <property type="protein sequence ID" value="COW78830.1"/>
    <property type="molecule type" value="Genomic_DNA"/>
</dbReference>
<dbReference type="Proteomes" id="UP000044938">
    <property type="component" value="Unassembled WGS sequence"/>
</dbReference>
<dbReference type="Proteomes" id="UP000048600">
    <property type="component" value="Unassembled WGS sequence"/>
</dbReference>
<dbReference type="AlphaFoldDB" id="A0A045IWX9"/>
<evidence type="ECO:0000313" key="10">
    <source>
        <dbReference type="EMBL" id="CKQ80054.1"/>
    </source>
</evidence>
<evidence type="ECO:0000313" key="12">
    <source>
        <dbReference type="EMBL" id="CLW88377.1"/>
    </source>
</evidence>
<dbReference type="Proteomes" id="UP000045842">
    <property type="component" value="Unassembled WGS sequence"/>
</dbReference>
<reference evidence="19 31" key="4">
    <citation type="submission" date="2016-04" db="EMBL/GenBank/DDBJ databases">
        <authorList>
            <person name="Bigi M."/>
            <person name="Bigi F."/>
            <person name="Soria M.A."/>
        </authorList>
    </citation>
    <scope>NUCLEOTIDE SEQUENCE [LARGE SCALE GENOMIC DNA]</scope>
    <source>
        <strain evidence="19 31">6548</strain>
    </source>
</reference>
<evidence type="ECO:0000256" key="5">
    <source>
        <dbReference type="ARBA" id="ARBA00022801"/>
    </source>
</evidence>
<reference evidence="20 32" key="5">
    <citation type="journal article" date="2017" name="N. Engl. J. Med.">
        <title>Transmission of Extensively Drug-Resistant Tuberculosis in South Africa.</title>
        <authorList>
            <person name="Shah N.S."/>
            <person name="Auld S.C."/>
            <person name="Brust J.C."/>
            <person name="Mathema B."/>
            <person name="Ismail N."/>
            <person name="Moodley P."/>
            <person name="Mlisana K."/>
            <person name="Allana S."/>
            <person name="Campbell A."/>
            <person name="Mthiyane T."/>
            <person name="Morris N."/>
            <person name="Mpangase P."/>
            <person name="van der Meulen H."/>
            <person name="Omar S.V."/>
            <person name="Brown T.S."/>
            <person name="Narechania A."/>
            <person name="Shaskina E."/>
            <person name="Kapwata T."/>
            <person name="Kreiswirth B."/>
            <person name="Gandhi N.R."/>
        </authorList>
    </citation>
    <scope>NUCLEOTIDE SEQUENCE [LARGE SCALE GENOMIC DNA]</scope>
    <source>
        <strain evidence="20 32">32301_S10</strain>
    </source>
</reference>
<keyword evidence="6 8" id="KW-0067">ATP-binding</keyword>
<sequence length="224" mass="23633">MTARIGVVTFPGTLDDVDAARAARQVGAEVVSLWHADADLKGVDAVVVPGGFSYGDYLRAGAIARFAPVMDEVVAAADRGMPVLGICNGFQVLCEAGLLPGALTRNVGLHFICRDVWLRVASTSTAWTSRFEPDADLLVPLKSGEGRYVAPEKVLDELEGEGRVVFRYHDNVNGSLRDIAGICSANGRVVGLMPHPEHAIEALTGPSDDGLGLFYSALDAVLTG</sequence>
<dbReference type="GO" id="GO:0006189">
    <property type="term" value="P:'de novo' IMP biosynthetic process"/>
    <property type="evidence" value="ECO:0007669"/>
    <property type="project" value="UniProtKB-UniRule"/>
</dbReference>
<evidence type="ECO:0000313" key="18">
    <source>
        <dbReference type="EMBL" id="MBP0682063.1"/>
    </source>
</evidence>
<reference evidence="17" key="2">
    <citation type="submission" date="2015-03" db="EMBL/GenBank/DDBJ databases">
        <authorList>
            <person name="Murphy D."/>
        </authorList>
    </citation>
    <scope>NUCLEOTIDE SEQUENCE [LARGE SCALE GENOMIC DNA]</scope>
    <source>
        <strain evidence="17">K00500041</strain>
    </source>
</reference>
<gene>
    <name evidence="8 17" type="primary">purQ</name>
    <name evidence="19" type="ORF">A4S10_00837</name>
    <name evidence="21" type="ORF">DKC2_0841</name>
    <name evidence="20" type="ORF">DSJ38_17440</name>
    <name evidence="13" type="ORF">ERS007661_00825</name>
    <name evidence="14" type="ORF">ERS007679_00467</name>
    <name evidence="9" type="ORF">ERS007688_02089</name>
    <name evidence="17" type="ORF">ERS007703_04226</name>
    <name evidence="16" type="ORF">ERS007720_03077</name>
    <name evidence="15" type="ORF">ERS007741_01910</name>
    <name evidence="10" type="ORF">ERS027659_00160</name>
    <name evidence="11" type="ORF">ERS027661_02643</name>
    <name evidence="12" type="ORF">ERS094118_03527</name>
    <name evidence="18" type="ORF">J8J21_02715</name>
</gene>
<dbReference type="Proteomes" id="UP000038802">
    <property type="component" value="Unassembled WGS sequence"/>
</dbReference>
<dbReference type="PATRIC" id="fig|1773.206.peg.2683"/>
<dbReference type="Proteomes" id="UP000046947">
    <property type="component" value="Unassembled WGS sequence"/>
</dbReference>
<dbReference type="EMBL" id="CSAJ01000456">
    <property type="protein sequence ID" value="COW68181.1"/>
    <property type="molecule type" value="Genomic_DNA"/>
</dbReference>
<dbReference type="PROSITE" id="PS51273">
    <property type="entry name" value="GATASE_TYPE_1"/>
    <property type="match status" value="1"/>
</dbReference>
<dbReference type="Proteomes" id="UP000049023">
    <property type="component" value="Unassembled WGS sequence"/>
</dbReference>
<dbReference type="EMBL" id="CSAD01000035">
    <property type="protein sequence ID" value="COU83543.1"/>
    <property type="molecule type" value="Genomic_DNA"/>
</dbReference>
<evidence type="ECO:0000313" key="11">
    <source>
        <dbReference type="EMBL" id="CKS13697.1"/>
    </source>
</evidence>
<dbReference type="EMBL" id="JAGIZI010000002">
    <property type="protein sequence ID" value="MBP0682063.1"/>
    <property type="molecule type" value="Genomic_DNA"/>
</dbReference>
<dbReference type="Pfam" id="PF13507">
    <property type="entry name" value="GATase_5"/>
    <property type="match status" value="1"/>
</dbReference>
<keyword evidence="3 8" id="KW-0547">Nucleotide-binding</keyword>
<reference evidence="12 29" key="3">
    <citation type="submission" date="2015-03" db="EMBL/GenBank/DDBJ databases">
        <authorList>
            <consortium name="Pathogen Informatics"/>
            <person name="Murphy D."/>
        </authorList>
    </citation>
    <scope>NUCLEOTIDE SEQUENCE [LARGE SCALE GENOMIC DNA]</scope>
    <source>
        <strain evidence="12 29">0268S</strain>
    </source>
</reference>
<evidence type="ECO:0000313" key="30">
    <source>
        <dbReference type="Proteomes" id="UP000050164"/>
    </source>
</evidence>
<keyword evidence="4 8" id="KW-0658">Purine biosynthesis</keyword>
<comment type="catalytic activity">
    <reaction evidence="8">
        <text>L-glutamine + H2O = L-glutamate + NH4(+)</text>
        <dbReference type="Rhea" id="RHEA:15889"/>
        <dbReference type="ChEBI" id="CHEBI:15377"/>
        <dbReference type="ChEBI" id="CHEBI:28938"/>
        <dbReference type="ChEBI" id="CHEBI:29985"/>
        <dbReference type="ChEBI" id="CHEBI:58359"/>
        <dbReference type="EC" id="3.5.1.2"/>
    </reaction>
</comment>
<evidence type="ECO:0000313" key="20">
    <source>
        <dbReference type="EMBL" id="REQ48871.1"/>
    </source>
</evidence>
<evidence type="ECO:0000256" key="6">
    <source>
        <dbReference type="ARBA" id="ARBA00022840"/>
    </source>
</evidence>
<dbReference type="SMR" id="A0A045IWX9"/>
<keyword evidence="1 8" id="KW-0963">Cytoplasm</keyword>
<evidence type="ECO:0000313" key="31">
    <source>
        <dbReference type="Proteomes" id="UP000189452"/>
    </source>
</evidence>
<evidence type="ECO:0000313" key="34">
    <source>
        <dbReference type="Proteomes" id="UP000671119"/>
    </source>
</evidence>
<reference evidence="19 31" key="6">
    <citation type="submission" date="2017-02" db="EMBL/GenBank/DDBJ databases">
        <title>Protein polymorphisms may explain contrasting epidemiological fitness of two variants of a multidrug-resistant Mycobacterium tuberculosis strain.</title>
        <authorList>
            <person name="Bigi M.M."/>
            <person name="Lopez B."/>
            <person name="Blanco F.C."/>
            <person name="Sasiain M.C."/>
            <person name="De La Barrera S."/>
            <person name="Ritacco V."/>
            <person name="Bigi F."/>
            <person name="Soria M.A."/>
        </authorList>
    </citation>
    <scope>NUCLEOTIDE SEQUENCE [LARGE SCALE GENOMIC DNA]</scope>
    <source>
        <strain evidence="19 31">6548</strain>
    </source>
</reference>
<evidence type="ECO:0000313" key="13">
    <source>
        <dbReference type="EMBL" id="CNU53936.1"/>
    </source>
</evidence>
<dbReference type="EMBL" id="QTBD01000203">
    <property type="protein sequence ID" value="REQ48871.1"/>
    <property type="molecule type" value="Genomic_DNA"/>
</dbReference>
<reference evidence="22 23" key="1">
    <citation type="submission" date="2015-03" db="EMBL/GenBank/DDBJ databases">
        <authorList>
            <consortium name="Pathogen Informatics"/>
        </authorList>
    </citation>
    <scope>NUCLEOTIDE SEQUENCE [LARGE SCALE GENOMIC DNA]</scope>
    <source>
        <strain evidence="10 30">Bir 185</strain>
        <strain evidence="11 28">Bir 187</strain>
        <strain evidence="13 23">D00501624</strain>
        <strain evidence="14 25">G09801536</strain>
        <strain evidence="9 26">H09601792</strain>
        <strain evidence="22">K00500041</strain>
        <strain evidence="16 24">M09401471</strain>
        <strain evidence="15 27">P00601463</strain>
    </source>
</reference>
<dbReference type="NCBIfam" id="TIGR01737">
    <property type="entry name" value="FGAM_synth_I"/>
    <property type="match status" value="1"/>
</dbReference>
<evidence type="ECO:0000313" key="19">
    <source>
        <dbReference type="EMBL" id="OMH58683.1"/>
    </source>
</evidence>
<dbReference type="EC" id="6.3.5.3" evidence="8"/>
<dbReference type="HAMAP" id="MF_00421">
    <property type="entry name" value="PurQ"/>
    <property type="match status" value="1"/>
</dbReference>
<dbReference type="Proteomes" id="UP000256381">
    <property type="component" value="Unassembled WGS sequence"/>
</dbReference>
<evidence type="ECO:0000313" key="17">
    <source>
        <dbReference type="EMBL" id="COW78830.1"/>
    </source>
</evidence>
<dbReference type="EMBL" id="CNFT01000018">
    <property type="protein sequence ID" value="CKQ80054.1"/>
    <property type="molecule type" value="Genomic_DNA"/>
</dbReference>
<proteinExistence type="inferred from homology"/>
<dbReference type="EMBL" id="LR027516">
    <property type="protein sequence ID" value="VCU49032.1"/>
    <property type="molecule type" value="Genomic_DNA"/>
</dbReference>
<dbReference type="PIRSF" id="PIRSF001586">
    <property type="entry name" value="FGAM_synth_I"/>
    <property type="match status" value="1"/>
</dbReference>
<evidence type="ECO:0000313" key="22">
    <source>
        <dbReference type="Proteomes" id="UP000038802"/>
    </source>
</evidence>
<dbReference type="InterPro" id="IPR029062">
    <property type="entry name" value="Class_I_gatase-like"/>
</dbReference>
<dbReference type="Proteomes" id="UP000671119">
    <property type="component" value="Unassembled WGS sequence"/>
</dbReference>
<dbReference type="EMBL" id="COPH01000034">
    <property type="protein sequence ID" value="CLW88377.1"/>
    <property type="molecule type" value="Genomic_DNA"/>
</dbReference>
<dbReference type="EMBL" id="CQQC01000187">
    <property type="protein sequence ID" value="CNU53936.1"/>
    <property type="molecule type" value="Genomic_DNA"/>
</dbReference>
<evidence type="ECO:0000313" key="26">
    <source>
        <dbReference type="Proteomes" id="UP000046947"/>
    </source>
</evidence>
<evidence type="ECO:0000256" key="7">
    <source>
        <dbReference type="ARBA" id="ARBA00022962"/>
    </source>
</evidence>
<evidence type="ECO:0000313" key="27">
    <source>
        <dbReference type="Proteomes" id="UP000048600"/>
    </source>
</evidence>
<dbReference type="PANTHER" id="PTHR47552:SF1">
    <property type="entry name" value="PHOSPHORIBOSYLFORMYLGLYCINAMIDINE SYNTHASE SUBUNIT PURQ"/>
    <property type="match status" value="1"/>
</dbReference>
<reference evidence="21 33" key="8">
    <citation type="submission" date="2018-08" db="EMBL/GenBank/DDBJ databases">
        <authorList>
            <person name="Fokvardsen B D."/>
            <person name="Norman A."/>
        </authorList>
    </citation>
    <scope>NUCLEOTIDE SEQUENCE [LARGE SCALE GENOMIC DNA]</scope>
    <source>
        <strain evidence="21 33">DKC2</strain>
    </source>
</reference>
<dbReference type="SUPFAM" id="SSF52317">
    <property type="entry name" value="Class I glutamine amidotransferase-like"/>
    <property type="match status" value="1"/>
</dbReference>
<evidence type="ECO:0000256" key="2">
    <source>
        <dbReference type="ARBA" id="ARBA00022598"/>
    </source>
</evidence>
<evidence type="ECO:0000313" key="25">
    <source>
        <dbReference type="Proteomes" id="UP000045842"/>
    </source>
</evidence>
<dbReference type="Proteomes" id="UP000050164">
    <property type="component" value="Unassembled WGS sequence"/>
</dbReference>
<keyword evidence="2 8" id="KW-0436">Ligase</keyword>
<protein>
    <recommendedName>
        <fullName evidence="8">Phosphoribosylformylglycinamidine synthase subunit PurQ</fullName>
        <shortName evidence="8">FGAM synthase</shortName>
        <ecNumber evidence="8">6.3.5.3</ecNumber>
    </recommendedName>
    <alternativeName>
        <fullName evidence="8">Formylglycinamide ribonucleotide amidotransferase subunit I</fullName>
        <shortName evidence="8">FGAR amidotransferase I</shortName>
        <shortName evidence="8">FGAR-AT I</shortName>
    </alternativeName>
    <alternativeName>
        <fullName evidence="8">Glutaminase PurQ</fullName>
        <ecNumber evidence="8">3.5.1.2</ecNumber>
    </alternativeName>
    <alternativeName>
        <fullName evidence="8">Phosphoribosylformylglycinamidine synthase subunit I</fullName>
    </alternativeName>
</protein>
<name>A0A045IWX9_MYCTX</name>
<evidence type="ECO:0000313" key="21">
    <source>
        <dbReference type="EMBL" id="VCU49032.1"/>
    </source>
</evidence>
<dbReference type="OMA" id="SNCDHDC"/>
<dbReference type="EMBL" id="CNFU01000585">
    <property type="protein sequence ID" value="CKS13697.1"/>
    <property type="molecule type" value="Genomic_DNA"/>
</dbReference>
<dbReference type="UniPathway" id="UPA00074">
    <property type="reaction ID" value="UER00128"/>
</dbReference>
<dbReference type="Proteomes" id="UP000300237">
    <property type="component" value="Chromosome"/>
</dbReference>
<evidence type="ECO:0000313" key="16">
    <source>
        <dbReference type="EMBL" id="COW68181.1"/>
    </source>
</evidence>
<dbReference type="GO" id="GO:0004642">
    <property type="term" value="F:phosphoribosylformylglycinamidine synthase activity"/>
    <property type="evidence" value="ECO:0007669"/>
    <property type="project" value="UniProtKB-UniRule"/>
</dbReference>
<evidence type="ECO:0000256" key="3">
    <source>
        <dbReference type="ARBA" id="ARBA00022741"/>
    </source>
</evidence>
<evidence type="ECO:0000313" key="28">
    <source>
        <dbReference type="Proteomes" id="UP000049023"/>
    </source>
</evidence>
<evidence type="ECO:0000313" key="29">
    <source>
        <dbReference type="Proteomes" id="UP000050139"/>
    </source>
</evidence>
<dbReference type="GO" id="GO:0005524">
    <property type="term" value="F:ATP binding"/>
    <property type="evidence" value="ECO:0007669"/>
    <property type="project" value="UniProtKB-KW"/>
</dbReference>
<evidence type="ECO:0000313" key="33">
    <source>
        <dbReference type="Proteomes" id="UP000300237"/>
    </source>
</evidence>
<dbReference type="Proteomes" id="UP000189452">
    <property type="component" value="Chromosome"/>
</dbReference>
<keyword evidence="5 8" id="KW-0378">Hydrolase</keyword>
<dbReference type="GO" id="GO:0004359">
    <property type="term" value="F:glutaminase activity"/>
    <property type="evidence" value="ECO:0007669"/>
    <property type="project" value="UniProtKB-EC"/>
</dbReference>
<feature type="active site" evidence="8">
    <location>
        <position position="195"/>
    </location>
</feature>